<reference evidence="2 3" key="1">
    <citation type="journal article" date="2024" name="Plant Biotechnol. J.">
        <title>Dendrobium thyrsiflorum genome and its molecular insights into genes involved in important horticultural traits.</title>
        <authorList>
            <person name="Chen B."/>
            <person name="Wang J.Y."/>
            <person name="Zheng P.J."/>
            <person name="Li K.L."/>
            <person name="Liang Y.M."/>
            <person name="Chen X.F."/>
            <person name="Zhang C."/>
            <person name="Zhao X."/>
            <person name="He X."/>
            <person name="Zhang G.Q."/>
            <person name="Liu Z.J."/>
            <person name="Xu Q."/>
        </authorList>
    </citation>
    <scope>NUCLEOTIDE SEQUENCE [LARGE SCALE GENOMIC DNA]</scope>
    <source>
        <strain evidence="2">GZMU011</strain>
    </source>
</reference>
<feature type="region of interest" description="Disordered" evidence="1">
    <location>
        <begin position="134"/>
        <end position="166"/>
    </location>
</feature>
<dbReference type="AlphaFoldDB" id="A0ABD0VFL0"/>
<organism evidence="2 3">
    <name type="scientific">Dendrobium thyrsiflorum</name>
    <name type="common">Pinecone-like raceme dendrobium</name>
    <name type="synonym">Orchid</name>
    <dbReference type="NCBI Taxonomy" id="117978"/>
    <lineage>
        <taxon>Eukaryota</taxon>
        <taxon>Viridiplantae</taxon>
        <taxon>Streptophyta</taxon>
        <taxon>Embryophyta</taxon>
        <taxon>Tracheophyta</taxon>
        <taxon>Spermatophyta</taxon>
        <taxon>Magnoliopsida</taxon>
        <taxon>Liliopsida</taxon>
        <taxon>Asparagales</taxon>
        <taxon>Orchidaceae</taxon>
        <taxon>Epidendroideae</taxon>
        <taxon>Malaxideae</taxon>
        <taxon>Dendrobiinae</taxon>
        <taxon>Dendrobium</taxon>
    </lineage>
</organism>
<dbReference type="Proteomes" id="UP001552299">
    <property type="component" value="Unassembled WGS sequence"/>
</dbReference>
<evidence type="ECO:0000313" key="2">
    <source>
        <dbReference type="EMBL" id="KAL0921387.1"/>
    </source>
</evidence>
<protein>
    <submittedName>
        <fullName evidence="2">Uncharacterized protein</fullName>
    </submittedName>
</protein>
<gene>
    <name evidence="2" type="ORF">M5K25_008452</name>
</gene>
<dbReference type="EMBL" id="JANQDX010000007">
    <property type="protein sequence ID" value="KAL0921387.1"/>
    <property type="molecule type" value="Genomic_DNA"/>
</dbReference>
<evidence type="ECO:0000256" key="1">
    <source>
        <dbReference type="SAM" id="MobiDB-lite"/>
    </source>
</evidence>
<comment type="caution">
    <text evidence="2">The sequence shown here is derived from an EMBL/GenBank/DDBJ whole genome shotgun (WGS) entry which is preliminary data.</text>
</comment>
<keyword evidence="3" id="KW-1185">Reference proteome</keyword>
<sequence>MNPNLRRQHTSKPMQDANKVVVGNFNHGEIQEPIANTLECPIPMTIVINNNEDCSVLPITATGDFMDSLGLAHVMQGRSSEKGDDKQGLIYDDNIDKSNASLSINVYNIIHSIVIPVVDNSNIDAKYSNINAKVGDGIDDDYQSNKDHSDGDNESISQEGEIKSDEELYMHNDQLMTSKNVIKNYSNDDGN</sequence>
<evidence type="ECO:0000313" key="3">
    <source>
        <dbReference type="Proteomes" id="UP001552299"/>
    </source>
</evidence>
<name>A0ABD0VFL0_DENTH</name>
<accession>A0ABD0VFL0</accession>
<proteinExistence type="predicted"/>